<dbReference type="Proteomes" id="UP001230300">
    <property type="component" value="Unassembled WGS sequence"/>
</dbReference>
<feature type="compositionally biased region" description="Polar residues" evidence="1">
    <location>
        <begin position="27"/>
        <end position="41"/>
    </location>
</feature>
<organism evidence="2 3">
    <name type="scientific">Lactobacillus crispatus</name>
    <dbReference type="NCBI Taxonomy" id="47770"/>
    <lineage>
        <taxon>Bacteria</taxon>
        <taxon>Bacillati</taxon>
        <taxon>Bacillota</taxon>
        <taxon>Bacilli</taxon>
        <taxon>Lactobacillales</taxon>
        <taxon>Lactobacillaceae</taxon>
        <taxon>Lactobacillus</taxon>
    </lineage>
</organism>
<reference evidence="2" key="1">
    <citation type="submission" date="2023-05" db="EMBL/GenBank/DDBJ databases">
        <title>Cataloging the Phylogenetic Diversity of Human Bladder Bacteria.</title>
        <authorList>
            <person name="Du J."/>
        </authorList>
    </citation>
    <scope>NUCLEOTIDE SEQUENCE</scope>
    <source>
        <strain evidence="2">UMB9226</strain>
    </source>
</reference>
<evidence type="ECO:0000313" key="3">
    <source>
        <dbReference type="Proteomes" id="UP001230300"/>
    </source>
</evidence>
<dbReference type="AlphaFoldDB" id="A0AAW6XLT6"/>
<name>A0AAW6XLT6_9LACO</name>
<comment type="caution">
    <text evidence="2">The sequence shown here is derived from an EMBL/GenBank/DDBJ whole genome shotgun (WGS) entry which is preliminary data.</text>
</comment>
<proteinExistence type="predicted"/>
<evidence type="ECO:0000256" key="1">
    <source>
        <dbReference type="SAM" id="MobiDB-lite"/>
    </source>
</evidence>
<protein>
    <submittedName>
        <fullName evidence="2">Uncharacterized protein</fullName>
    </submittedName>
</protein>
<sequence length="41" mass="4662">MKKMDVNNLSDLLGKLEAVEPDDEELSWSTRSENCENGNSY</sequence>
<dbReference type="EMBL" id="JASOGN010000033">
    <property type="protein sequence ID" value="MDK6503157.1"/>
    <property type="molecule type" value="Genomic_DNA"/>
</dbReference>
<feature type="region of interest" description="Disordered" evidence="1">
    <location>
        <begin position="19"/>
        <end position="41"/>
    </location>
</feature>
<dbReference type="RefSeq" id="WP_257965267.1">
    <property type="nucleotide sequence ID" value="NZ_JASOGN010000033.1"/>
</dbReference>
<accession>A0AAW6XLT6</accession>
<gene>
    <name evidence="2" type="ORF">QP235_08185</name>
</gene>
<evidence type="ECO:0000313" key="2">
    <source>
        <dbReference type="EMBL" id="MDK6503157.1"/>
    </source>
</evidence>